<dbReference type="RefSeq" id="WP_011901181.1">
    <property type="nucleotide sequence ID" value="NZ_JAAVJF010000005.1"/>
</dbReference>
<keyword evidence="4" id="KW-1185">Reference proteome</keyword>
<dbReference type="InterPro" id="IPR020476">
    <property type="entry name" value="Nudix_hydrolase"/>
</dbReference>
<dbReference type="PANTHER" id="PTHR43736:SF1">
    <property type="entry name" value="DIHYDRONEOPTERIN TRIPHOSPHATE DIPHOSPHATASE"/>
    <property type="match status" value="1"/>
</dbReference>
<accession>A0A7L4PBK8</accession>
<dbReference type="PRINTS" id="PR00502">
    <property type="entry name" value="NUDIXFAMILY"/>
</dbReference>
<evidence type="ECO:0000259" key="2">
    <source>
        <dbReference type="PROSITE" id="PS51462"/>
    </source>
</evidence>
<dbReference type="GO" id="GO:0016787">
    <property type="term" value="F:hydrolase activity"/>
    <property type="evidence" value="ECO:0007669"/>
    <property type="project" value="UniProtKB-KW"/>
</dbReference>
<feature type="domain" description="Nudix hydrolase" evidence="2">
    <location>
        <begin position="2"/>
        <end position="138"/>
    </location>
</feature>
<dbReference type="PROSITE" id="PS00893">
    <property type="entry name" value="NUDIX_BOX"/>
    <property type="match status" value="1"/>
</dbReference>
<dbReference type="EMBL" id="JAAVJF010000005">
    <property type="protein sequence ID" value="NYR16355.1"/>
    <property type="molecule type" value="Genomic_DNA"/>
</dbReference>
<dbReference type="InterPro" id="IPR015797">
    <property type="entry name" value="NUDIX_hydrolase-like_dom_sf"/>
</dbReference>
<reference evidence="3 4" key="1">
    <citation type="journal article" date="2020" name="Nat. Commun.">
        <title>The structures of two archaeal type IV pili illuminate evolutionary relationships.</title>
        <authorList>
            <person name="Wang F."/>
            <person name="Baquero D.P."/>
            <person name="Su Z."/>
            <person name="Beltran L.C."/>
            <person name="Prangishvili D."/>
            <person name="Krupovic M."/>
            <person name="Egelman E.H."/>
        </authorList>
    </citation>
    <scope>NUCLEOTIDE SEQUENCE [LARGE SCALE GENOMIC DNA]</scope>
    <source>
        <strain evidence="3 4">2GA</strain>
    </source>
</reference>
<sequence length="146" mass="16864">MPRKCIVASGVLIENGKVLLIKHRRLGVYIYPGGHVEPNETPTEAVIREFEEETGLRVEPIGHIHGVRDKDVVERPLPLLILEELVRYPDEAHIHFDLIYLVRRVGGAQREGFWIDVEDIDKIETYPNVRWVIKIAHDTIYRLGKV</sequence>
<dbReference type="PANTHER" id="PTHR43736">
    <property type="entry name" value="ADP-RIBOSE PYROPHOSPHATASE"/>
    <property type="match status" value="1"/>
</dbReference>
<dbReference type="OMA" id="HIHFDLI"/>
<name>A0A7L4PBK8_9CREN</name>
<dbReference type="AlphaFoldDB" id="A0A7L4PBK8"/>
<organism evidence="3 4">
    <name type="scientific">Pyrobaculum arsenaticum</name>
    <dbReference type="NCBI Taxonomy" id="121277"/>
    <lineage>
        <taxon>Archaea</taxon>
        <taxon>Thermoproteota</taxon>
        <taxon>Thermoprotei</taxon>
        <taxon>Thermoproteales</taxon>
        <taxon>Thermoproteaceae</taxon>
        <taxon>Pyrobaculum</taxon>
    </lineage>
</organism>
<dbReference type="Proteomes" id="UP000554766">
    <property type="component" value="Unassembled WGS sequence"/>
</dbReference>
<dbReference type="SUPFAM" id="SSF55811">
    <property type="entry name" value="Nudix"/>
    <property type="match status" value="1"/>
</dbReference>
<keyword evidence="1" id="KW-0378">Hydrolase</keyword>
<dbReference type="GeneID" id="5054731"/>
<dbReference type="Gene3D" id="3.90.79.10">
    <property type="entry name" value="Nucleoside Triphosphate Pyrophosphohydrolase"/>
    <property type="match status" value="1"/>
</dbReference>
<comment type="caution">
    <text evidence="3">The sequence shown here is derived from an EMBL/GenBank/DDBJ whole genome shotgun (WGS) entry which is preliminary data.</text>
</comment>
<evidence type="ECO:0000313" key="4">
    <source>
        <dbReference type="Proteomes" id="UP000554766"/>
    </source>
</evidence>
<gene>
    <name evidence="3" type="ORF">HC235_10515</name>
</gene>
<evidence type="ECO:0000313" key="3">
    <source>
        <dbReference type="EMBL" id="NYR16355.1"/>
    </source>
</evidence>
<proteinExistence type="predicted"/>
<dbReference type="Pfam" id="PF00293">
    <property type="entry name" value="NUDIX"/>
    <property type="match status" value="1"/>
</dbReference>
<dbReference type="InterPro" id="IPR020084">
    <property type="entry name" value="NUDIX_hydrolase_CS"/>
</dbReference>
<dbReference type="PROSITE" id="PS51462">
    <property type="entry name" value="NUDIX"/>
    <property type="match status" value="1"/>
</dbReference>
<evidence type="ECO:0000256" key="1">
    <source>
        <dbReference type="ARBA" id="ARBA00022801"/>
    </source>
</evidence>
<dbReference type="InterPro" id="IPR000086">
    <property type="entry name" value="NUDIX_hydrolase_dom"/>
</dbReference>
<protein>
    <submittedName>
        <fullName evidence="3">NUDIX domain-containing protein</fullName>
    </submittedName>
</protein>